<dbReference type="Pfam" id="PF07980">
    <property type="entry name" value="SusD_RagB"/>
    <property type="match status" value="1"/>
</dbReference>
<dbReference type="InterPro" id="IPR033985">
    <property type="entry name" value="SusD-like_N"/>
</dbReference>
<evidence type="ECO:0000313" key="8">
    <source>
        <dbReference type="EMBL" id="RIH67186.1"/>
    </source>
</evidence>
<dbReference type="Pfam" id="PF14322">
    <property type="entry name" value="SusD-like_3"/>
    <property type="match status" value="1"/>
</dbReference>
<dbReference type="PROSITE" id="PS51257">
    <property type="entry name" value="PROKAR_LIPOPROTEIN"/>
    <property type="match status" value="1"/>
</dbReference>
<accession>A0A399D6T9</accession>
<dbReference type="AlphaFoldDB" id="A0A399D6T9"/>
<dbReference type="InterPro" id="IPR011990">
    <property type="entry name" value="TPR-like_helical_dom_sf"/>
</dbReference>
<dbReference type="GO" id="GO:0009279">
    <property type="term" value="C:cell outer membrane"/>
    <property type="evidence" value="ECO:0007669"/>
    <property type="project" value="UniProtKB-SubCell"/>
</dbReference>
<keyword evidence="5" id="KW-0998">Cell outer membrane</keyword>
<reference evidence="8 9" key="1">
    <citation type="journal article" date="2015" name="Int. J. Syst. Evol. Microbiol.">
        <title>Mariniphaga sediminis sp. nov., isolated from coastal sediment.</title>
        <authorList>
            <person name="Wang F.Q."/>
            <person name="Shen Q.Y."/>
            <person name="Chen G.J."/>
            <person name="Du Z.J."/>
        </authorList>
    </citation>
    <scope>NUCLEOTIDE SEQUENCE [LARGE SCALE GENOMIC DNA]</scope>
    <source>
        <strain evidence="8 9">SY21</strain>
    </source>
</reference>
<evidence type="ECO:0000259" key="6">
    <source>
        <dbReference type="Pfam" id="PF07980"/>
    </source>
</evidence>
<evidence type="ECO:0000256" key="4">
    <source>
        <dbReference type="ARBA" id="ARBA00023136"/>
    </source>
</evidence>
<comment type="similarity">
    <text evidence="2">Belongs to the SusD family.</text>
</comment>
<evidence type="ECO:0000256" key="5">
    <source>
        <dbReference type="ARBA" id="ARBA00023237"/>
    </source>
</evidence>
<keyword evidence="4" id="KW-0472">Membrane</keyword>
<evidence type="ECO:0000313" key="9">
    <source>
        <dbReference type="Proteomes" id="UP000266441"/>
    </source>
</evidence>
<evidence type="ECO:0000259" key="7">
    <source>
        <dbReference type="Pfam" id="PF14322"/>
    </source>
</evidence>
<evidence type="ECO:0000256" key="2">
    <source>
        <dbReference type="ARBA" id="ARBA00006275"/>
    </source>
</evidence>
<evidence type="ECO:0000256" key="3">
    <source>
        <dbReference type="ARBA" id="ARBA00022729"/>
    </source>
</evidence>
<evidence type="ECO:0000256" key="1">
    <source>
        <dbReference type="ARBA" id="ARBA00004442"/>
    </source>
</evidence>
<gene>
    <name evidence="8" type="ORF">D1164_01810</name>
</gene>
<feature type="domain" description="RagB/SusD" evidence="6">
    <location>
        <begin position="302"/>
        <end position="613"/>
    </location>
</feature>
<comment type="caution">
    <text evidence="8">The sequence shown here is derived from an EMBL/GenBank/DDBJ whole genome shotgun (WGS) entry which is preliminary data.</text>
</comment>
<dbReference type="OrthoDB" id="5694214at2"/>
<feature type="domain" description="SusD-like N-terminal" evidence="7">
    <location>
        <begin position="115"/>
        <end position="216"/>
    </location>
</feature>
<keyword evidence="3" id="KW-0732">Signal</keyword>
<sequence>MHAIPLKTNNFNSMKKNIKIIVFALLIIGSSISCEDYLETDSNSTFTEETAFSNLDFATKAVFGIYGNITSYYMYTYHLGLFYKCDTDIELSLSEDNGSNRSLAHYAGTEGSTGLDRVWNLMYQTIERANICIDNLPQSPIWEGEYSDEAHRLYGEAVTLRALLYYELVNLWGDVPFKVKSTQDGDDYYLPKTDRDLIYEHLIQDLADVEEYVPWMTVTGTAERVNRAFVKGLRARMALSYAGYSLRNTSFETRRGRYWEDYYKIANEECREIMESGKHTLNPDFENIFKTIHAYSQDLTYKEVLFEVPYGRTYSGRVAYSIGMKHRSNDTKYGKAAAEICVAPNYFYSFNRNDIRRDVSVALFDYNNSKNVGKQYLLPYNKADYYKPTKWRRSWIDPALGGGASKVSYTGVNWPLMRYADVILMFAESENEMNGPTPAAKSALSLVRQRAFSEGDWATDVVNYVDSVSTNKESFFNAIVDERAWEFGGEMLRKYDLVRWNLLGTKLDEMQEDCQKLINGDPKYAHVPTYIYWKYLDDNETIEILNPDYEMPSSVSVEGYTKSSWIPKMSDSHKSTYTYRMSIAAHGYDRTKNNHLYPIHSDVLSASNGMLTNDQIP</sequence>
<dbReference type="Proteomes" id="UP000266441">
    <property type="component" value="Unassembled WGS sequence"/>
</dbReference>
<proteinExistence type="inferred from homology"/>
<name>A0A399D6T9_9BACT</name>
<comment type="subcellular location">
    <subcellularLocation>
        <location evidence="1">Cell outer membrane</location>
    </subcellularLocation>
</comment>
<dbReference type="SUPFAM" id="SSF48452">
    <property type="entry name" value="TPR-like"/>
    <property type="match status" value="1"/>
</dbReference>
<protein>
    <submittedName>
        <fullName evidence="8">RagB/SusD family nutrient uptake outer membrane protein</fullName>
    </submittedName>
</protein>
<dbReference type="Gene3D" id="1.25.40.390">
    <property type="match status" value="1"/>
</dbReference>
<keyword evidence="9" id="KW-1185">Reference proteome</keyword>
<dbReference type="InterPro" id="IPR012944">
    <property type="entry name" value="SusD_RagB_dom"/>
</dbReference>
<organism evidence="8 9">
    <name type="scientific">Mariniphaga sediminis</name>
    <dbReference type="NCBI Taxonomy" id="1628158"/>
    <lineage>
        <taxon>Bacteria</taxon>
        <taxon>Pseudomonadati</taxon>
        <taxon>Bacteroidota</taxon>
        <taxon>Bacteroidia</taxon>
        <taxon>Marinilabiliales</taxon>
        <taxon>Prolixibacteraceae</taxon>
        <taxon>Mariniphaga</taxon>
    </lineage>
</organism>
<dbReference type="EMBL" id="QWET01000001">
    <property type="protein sequence ID" value="RIH67186.1"/>
    <property type="molecule type" value="Genomic_DNA"/>
</dbReference>